<evidence type="ECO:0008006" key="3">
    <source>
        <dbReference type="Google" id="ProtNLM"/>
    </source>
</evidence>
<dbReference type="OrthoDB" id="1745573at2759"/>
<organism evidence="1 2">
    <name type="scientific">Solanum commersonii</name>
    <name type="common">Commerson's wild potato</name>
    <name type="synonym">Commerson's nightshade</name>
    <dbReference type="NCBI Taxonomy" id="4109"/>
    <lineage>
        <taxon>Eukaryota</taxon>
        <taxon>Viridiplantae</taxon>
        <taxon>Streptophyta</taxon>
        <taxon>Embryophyta</taxon>
        <taxon>Tracheophyta</taxon>
        <taxon>Spermatophyta</taxon>
        <taxon>Magnoliopsida</taxon>
        <taxon>eudicotyledons</taxon>
        <taxon>Gunneridae</taxon>
        <taxon>Pentapetalae</taxon>
        <taxon>asterids</taxon>
        <taxon>lamiids</taxon>
        <taxon>Solanales</taxon>
        <taxon>Solanaceae</taxon>
        <taxon>Solanoideae</taxon>
        <taxon>Solaneae</taxon>
        <taxon>Solanum</taxon>
    </lineage>
</organism>
<accession>A0A9J5YYR6</accession>
<keyword evidence="2" id="KW-1185">Reference proteome</keyword>
<dbReference type="PANTHER" id="PTHR34427">
    <property type="entry name" value="DUF4283 DOMAIN PROTEIN"/>
    <property type="match status" value="1"/>
</dbReference>
<dbReference type="PANTHER" id="PTHR34427:SF10">
    <property type="entry name" value="DUF4283 DOMAIN-CONTAINING PROTEIN"/>
    <property type="match status" value="1"/>
</dbReference>
<gene>
    <name evidence="1" type="ORF">H5410_027046</name>
</gene>
<dbReference type="EMBL" id="JACXVP010000005">
    <property type="protein sequence ID" value="KAG5605554.1"/>
    <property type="molecule type" value="Genomic_DNA"/>
</dbReference>
<evidence type="ECO:0000313" key="2">
    <source>
        <dbReference type="Proteomes" id="UP000824120"/>
    </source>
</evidence>
<reference evidence="1 2" key="1">
    <citation type="submission" date="2020-09" db="EMBL/GenBank/DDBJ databases">
        <title>De no assembly of potato wild relative species, Solanum commersonii.</title>
        <authorList>
            <person name="Cho K."/>
        </authorList>
    </citation>
    <scope>NUCLEOTIDE SEQUENCE [LARGE SCALE GENOMIC DNA]</scope>
    <source>
        <strain evidence="1">LZ3.2</strain>
        <tissue evidence="1">Leaf</tissue>
    </source>
</reference>
<protein>
    <recommendedName>
        <fullName evidence="3">DUF4283 domain-containing protein</fullName>
    </recommendedName>
</protein>
<name>A0A9J5YYR6_SOLCO</name>
<sequence>MLSDTFLKSLLDFGNLIPGEVIRHQRVEIKSRNMWWSPTAGSFSKGHKFDWFWINGLGLPLHLWSSSIMKKIGERCGKWIEMEEETELKNHLRWAQIPQGETDSSRYPEMQDRETPHNLFRFYIHYELSHTSSPTKANSSVLSTAP</sequence>
<dbReference type="Proteomes" id="UP000824120">
    <property type="component" value="Chromosome 5"/>
</dbReference>
<dbReference type="AlphaFoldDB" id="A0A9J5YYR6"/>
<proteinExistence type="predicted"/>
<comment type="caution">
    <text evidence="1">The sequence shown here is derived from an EMBL/GenBank/DDBJ whole genome shotgun (WGS) entry which is preliminary data.</text>
</comment>
<evidence type="ECO:0000313" key="1">
    <source>
        <dbReference type="EMBL" id="KAG5605554.1"/>
    </source>
</evidence>